<evidence type="ECO:0000256" key="2">
    <source>
        <dbReference type="ARBA" id="ARBA00008107"/>
    </source>
</evidence>
<dbReference type="OrthoDB" id="9814256at2"/>
<dbReference type="InterPro" id="IPR038078">
    <property type="entry name" value="PhoU-like_sf"/>
</dbReference>
<keyword evidence="6 8" id="KW-0592">Phosphate transport</keyword>
<dbReference type="GO" id="GO:0030643">
    <property type="term" value="P:intracellular phosphate ion homeostasis"/>
    <property type="evidence" value="ECO:0007669"/>
    <property type="project" value="InterPro"/>
</dbReference>
<proteinExistence type="inferred from homology"/>
<accession>A0A1H6HD99</accession>
<feature type="domain" description="PhoU" evidence="9">
    <location>
        <begin position="22"/>
        <end position="109"/>
    </location>
</feature>
<evidence type="ECO:0000256" key="5">
    <source>
        <dbReference type="ARBA" id="ARBA00022490"/>
    </source>
</evidence>
<evidence type="ECO:0000259" key="9">
    <source>
        <dbReference type="Pfam" id="PF01895"/>
    </source>
</evidence>
<comment type="similarity">
    <text evidence="2 8">Belongs to the PhoU family.</text>
</comment>
<evidence type="ECO:0000256" key="4">
    <source>
        <dbReference type="ARBA" id="ARBA00022448"/>
    </source>
</evidence>
<dbReference type="SUPFAM" id="SSF109755">
    <property type="entry name" value="PhoU-like"/>
    <property type="match status" value="1"/>
</dbReference>
<keyword evidence="11" id="KW-1185">Reference proteome</keyword>
<dbReference type="PIRSF" id="PIRSF003107">
    <property type="entry name" value="PhoU"/>
    <property type="match status" value="1"/>
</dbReference>
<evidence type="ECO:0000256" key="7">
    <source>
        <dbReference type="ARBA" id="ARBA00056181"/>
    </source>
</evidence>
<evidence type="ECO:0000256" key="1">
    <source>
        <dbReference type="ARBA" id="ARBA00004496"/>
    </source>
</evidence>
<gene>
    <name evidence="10" type="ORF">SAMN04244559_01206</name>
</gene>
<evidence type="ECO:0000313" key="10">
    <source>
        <dbReference type="EMBL" id="SEH32234.1"/>
    </source>
</evidence>
<dbReference type="NCBIfam" id="TIGR02135">
    <property type="entry name" value="phoU_full"/>
    <property type="match status" value="1"/>
</dbReference>
<evidence type="ECO:0000256" key="3">
    <source>
        <dbReference type="ARBA" id="ARBA00011738"/>
    </source>
</evidence>
<comment type="subunit">
    <text evidence="3 8">Homodimer.</text>
</comment>
<dbReference type="GO" id="GO:0005737">
    <property type="term" value="C:cytoplasm"/>
    <property type="evidence" value="ECO:0007669"/>
    <property type="project" value="UniProtKB-SubCell"/>
</dbReference>
<dbReference type="AlphaFoldDB" id="A0A1H6HD99"/>
<dbReference type="Proteomes" id="UP000182983">
    <property type="component" value="Unassembled WGS sequence"/>
</dbReference>
<dbReference type="Pfam" id="PF01895">
    <property type="entry name" value="PhoU"/>
    <property type="match status" value="2"/>
</dbReference>
<dbReference type="PANTHER" id="PTHR42930">
    <property type="entry name" value="PHOSPHATE-SPECIFIC TRANSPORT SYSTEM ACCESSORY PROTEIN PHOU"/>
    <property type="match status" value="1"/>
</dbReference>
<keyword evidence="5 8" id="KW-0963">Cytoplasm</keyword>
<evidence type="ECO:0000313" key="11">
    <source>
        <dbReference type="Proteomes" id="UP000182983"/>
    </source>
</evidence>
<dbReference type="InterPro" id="IPR028366">
    <property type="entry name" value="PhoU"/>
</dbReference>
<dbReference type="InterPro" id="IPR026022">
    <property type="entry name" value="PhoU_dom"/>
</dbReference>
<evidence type="ECO:0000256" key="6">
    <source>
        <dbReference type="ARBA" id="ARBA00022592"/>
    </source>
</evidence>
<name>A0A1H6HD99_MAGFU</name>
<organism evidence="10 11">
    <name type="scientific">Magnetospirillum fulvum</name>
    <name type="common">Rhodospirillum fulvum</name>
    <dbReference type="NCBI Taxonomy" id="1082"/>
    <lineage>
        <taxon>Bacteria</taxon>
        <taxon>Pseudomonadati</taxon>
        <taxon>Pseudomonadota</taxon>
        <taxon>Alphaproteobacteria</taxon>
        <taxon>Rhodospirillales</taxon>
        <taxon>Rhodospirillaceae</taxon>
        <taxon>Magnetospirillum</taxon>
    </lineage>
</organism>
<dbReference type="GO" id="GO:0006817">
    <property type="term" value="P:phosphate ion transport"/>
    <property type="evidence" value="ECO:0007669"/>
    <property type="project" value="UniProtKB-KW"/>
</dbReference>
<dbReference type="GO" id="GO:0045936">
    <property type="term" value="P:negative regulation of phosphate metabolic process"/>
    <property type="evidence" value="ECO:0007669"/>
    <property type="project" value="InterPro"/>
</dbReference>
<dbReference type="EMBL" id="FNWO01000004">
    <property type="protein sequence ID" value="SEH32234.1"/>
    <property type="molecule type" value="Genomic_DNA"/>
</dbReference>
<keyword evidence="4 8" id="KW-0813">Transport</keyword>
<sequence length="233" mass="25175">MEDQVHTVKSYDEELDHLTGIIARMGGMAEAQFASGLHALARRDEALAQRVIEGDARIDELDKEVQSFAVRLLALRQPMAVDLRQIVGALNISGEIERVGDYAANLAKRSLVLHHVGVAVPVAGVVRLGDLVRGLLKDVLDAYLEKDVAKALGVWSRDEEVDAMYTGVMQDLIALMTEDPGTITAATHLLFIAKNIERIGDHATNIAEALHYQILGTSPAGLRPKGNTVGGPE</sequence>
<feature type="domain" description="PhoU" evidence="9">
    <location>
        <begin position="126"/>
        <end position="209"/>
    </location>
</feature>
<comment type="function">
    <text evidence="7 8">Plays a role in the regulation of phosphate uptake.</text>
</comment>
<reference evidence="11" key="1">
    <citation type="submission" date="2016-10" db="EMBL/GenBank/DDBJ databases">
        <authorList>
            <person name="Varghese N."/>
            <person name="Submissions S."/>
        </authorList>
    </citation>
    <scope>NUCLEOTIDE SEQUENCE [LARGE SCALE GENOMIC DNA]</scope>
    <source>
        <strain evidence="11">DSM 13234</strain>
    </source>
</reference>
<dbReference type="Gene3D" id="1.20.58.220">
    <property type="entry name" value="Phosphate transport system protein phou homolog 2, domain 2"/>
    <property type="match status" value="1"/>
</dbReference>
<dbReference type="RefSeq" id="WP_074766559.1">
    <property type="nucleotide sequence ID" value="NZ_FNWO01000004.1"/>
</dbReference>
<dbReference type="FunFam" id="1.20.58.220:FF:000004">
    <property type="entry name" value="Phosphate-specific transport system accessory protein PhoU"/>
    <property type="match status" value="1"/>
</dbReference>
<dbReference type="PANTHER" id="PTHR42930:SF3">
    <property type="entry name" value="PHOSPHATE-SPECIFIC TRANSPORT SYSTEM ACCESSORY PROTEIN PHOU"/>
    <property type="match status" value="1"/>
</dbReference>
<protein>
    <recommendedName>
        <fullName evidence="8">Phosphate-specific transport system accessory protein PhoU</fullName>
    </recommendedName>
</protein>
<evidence type="ECO:0000256" key="8">
    <source>
        <dbReference type="PIRNR" id="PIRNR003107"/>
    </source>
</evidence>
<comment type="subcellular location">
    <subcellularLocation>
        <location evidence="1 8">Cytoplasm</location>
    </subcellularLocation>
</comment>